<sequence length="440" mass="45375">MTSIALSEPPASAGPMSAGRRGPARARVRLHRPGSGEAAIRELDAAPELPHVEADVAALANRLLCRTAPLRVRVAGADWLLYFEPQGGLAAGGLASSSGGANLNTNAYANGGGNVSANAYAFTLGETRGQLLFDVPSERRLLGVEGAAETLPALLRQALMADALAPVADLVAATARQPFAWHGDGGGLRSGAPCFGLTLRRVGDGAGGADAGNAGNGGNDRHVAAASETLHATLQLDEPERLGALPLLQREPDASLPPWLAQLQVPLAVRIGTTAIAVGEMRDIRPGDIVGIEHWQTHGGALAVHCTTGAAGLGWPALAEGRRITIQRPTGAPAAPSAHGDSMEDRNNGQRELPHPDAAPAALDRLEELEVSLRFEVGDVSLALADLREVRPGYVFELPQPLKQSEVRIVAGGRILGTGTLIAVGNRLGVRVSSFAAGDA</sequence>
<dbReference type="InterPro" id="IPR036429">
    <property type="entry name" value="SpoA-like_sf"/>
</dbReference>
<evidence type="ECO:0000256" key="1">
    <source>
        <dbReference type="ARBA" id="ARBA00009226"/>
    </source>
</evidence>
<feature type="region of interest" description="Disordered" evidence="2">
    <location>
        <begin position="329"/>
        <end position="357"/>
    </location>
</feature>
<dbReference type="GO" id="GO:0050918">
    <property type="term" value="P:positive chemotaxis"/>
    <property type="evidence" value="ECO:0007669"/>
    <property type="project" value="TreeGrafter"/>
</dbReference>
<comment type="caution">
    <text evidence="4">The sequence shown here is derived from an EMBL/GenBank/DDBJ whole genome shotgun (WGS) entry which is preliminary data.</text>
</comment>
<evidence type="ECO:0000313" key="4">
    <source>
        <dbReference type="EMBL" id="KAA6123186.1"/>
    </source>
</evidence>
<accession>A0A5M8AM76</accession>
<comment type="similarity">
    <text evidence="1">Belongs to the FliN/MopA/SpaO family.</text>
</comment>
<dbReference type="AlphaFoldDB" id="A0A5M8AM76"/>
<dbReference type="GO" id="GO:0030254">
    <property type="term" value="P:protein secretion by the type III secretion system"/>
    <property type="evidence" value="ECO:0007669"/>
    <property type="project" value="InterPro"/>
</dbReference>
<dbReference type="InterPro" id="IPR013385">
    <property type="entry name" value="T3SS_SpaO/YscQ/SpaO"/>
</dbReference>
<dbReference type="Gene3D" id="2.30.330.10">
    <property type="entry name" value="SpoA-like"/>
    <property type="match status" value="1"/>
</dbReference>
<organism evidence="4 5">
    <name type="scientific">Cupriavidus cauae</name>
    <dbReference type="NCBI Taxonomy" id="2608999"/>
    <lineage>
        <taxon>Bacteria</taxon>
        <taxon>Pseudomonadati</taxon>
        <taxon>Pseudomonadota</taxon>
        <taxon>Betaproteobacteria</taxon>
        <taxon>Burkholderiales</taxon>
        <taxon>Burkholderiaceae</taxon>
        <taxon>Cupriavidus</taxon>
    </lineage>
</organism>
<feature type="region of interest" description="Disordered" evidence="2">
    <location>
        <begin position="1"/>
        <end position="24"/>
    </location>
</feature>
<dbReference type="PANTHER" id="PTHR30034:SF6">
    <property type="entry name" value="YOP PROTEINS TRANSLOCATION PROTEIN Q"/>
    <property type="match status" value="1"/>
</dbReference>
<dbReference type="GO" id="GO:0071978">
    <property type="term" value="P:bacterial-type flagellum-dependent swarming motility"/>
    <property type="evidence" value="ECO:0007669"/>
    <property type="project" value="TreeGrafter"/>
</dbReference>
<proteinExistence type="inferred from homology"/>
<protein>
    <submittedName>
        <fullName evidence="4">YscQ/HrcQ family type III secretion apparatus protein</fullName>
    </submittedName>
</protein>
<evidence type="ECO:0000313" key="5">
    <source>
        <dbReference type="Proteomes" id="UP000324324"/>
    </source>
</evidence>
<evidence type="ECO:0000256" key="2">
    <source>
        <dbReference type="SAM" id="MobiDB-lite"/>
    </source>
</evidence>
<feature type="domain" description="Flagellar motor switch protein FliN-like C-terminal" evidence="3">
    <location>
        <begin position="365"/>
        <end position="435"/>
    </location>
</feature>
<name>A0A5M8AM76_9BURK</name>
<keyword evidence="5" id="KW-1185">Reference proteome</keyword>
<reference evidence="4 5" key="1">
    <citation type="submission" date="2019-09" db="EMBL/GenBank/DDBJ databases">
        <title>Isolation of a novel species in the genus Cupriavidus from patients with sepsis using whole genome sequencing.</title>
        <authorList>
            <person name="Kweon O.J."/>
            <person name="Lee M.-K."/>
        </authorList>
    </citation>
    <scope>NUCLEOTIDE SEQUENCE [LARGE SCALE GENOMIC DNA]</scope>
    <source>
        <strain evidence="4 5">MKL-01</strain>
    </source>
</reference>
<dbReference type="InterPro" id="IPR001543">
    <property type="entry name" value="FliN-like_C"/>
</dbReference>
<dbReference type="Proteomes" id="UP000324324">
    <property type="component" value="Unassembled WGS sequence"/>
</dbReference>
<feature type="compositionally biased region" description="Basic and acidic residues" evidence="2">
    <location>
        <begin position="341"/>
        <end position="355"/>
    </location>
</feature>
<dbReference type="NCBIfam" id="TIGR02551">
    <property type="entry name" value="SpaO_YscQ"/>
    <property type="match status" value="1"/>
</dbReference>
<dbReference type="PANTHER" id="PTHR30034">
    <property type="entry name" value="FLAGELLAR MOTOR SWITCH PROTEIN FLIM"/>
    <property type="match status" value="1"/>
</dbReference>
<gene>
    <name evidence="4" type="ORF">F1599_14750</name>
</gene>
<dbReference type="EMBL" id="VWRN01000035">
    <property type="protein sequence ID" value="KAA6123186.1"/>
    <property type="molecule type" value="Genomic_DNA"/>
</dbReference>
<dbReference type="Pfam" id="PF01052">
    <property type="entry name" value="FliMN_C"/>
    <property type="match status" value="1"/>
</dbReference>
<evidence type="ECO:0000259" key="3">
    <source>
        <dbReference type="Pfam" id="PF01052"/>
    </source>
</evidence>
<dbReference type="SUPFAM" id="SSF101801">
    <property type="entry name" value="Surface presentation of antigens (SPOA)"/>
    <property type="match status" value="1"/>
</dbReference>